<feature type="signal peptide" evidence="2">
    <location>
        <begin position="1"/>
        <end position="19"/>
    </location>
</feature>
<evidence type="ECO:0000256" key="2">
    <source>
        <dbReference type="SAM" id="SignalP"/>
    </source>
</evidence>
<dbReference type="Proteomes" id="UP001341840">
    <property type="component" value="Unassembled WGS sequence"/>
</dbReference>
<evidence type="ECO:0000256" key="1">
    <source>
        <dbReference type="SAM" id="MobiDB-lite"/>
    </source>
</evidence>
<sequence length="133" mass="13664">METSRAMLVLAMSLTLVFSISKSQQQPPSISPIASPFHPFPPTADTPISISVSFPPSDAPTPSPSIETEEAADAPTQPSSKQSPRPFKASPPPSNGSPSPAPLPPPPSSGFVHGNCKAFMVAMFGTAAIAILA</sequence>
<feature type="region of interest" description="Disordered" evidence="1">
    <location>
        <begin position="22"/>
        <end position="110"/>
    </location>
</feature>
<feature type="compositionally biased region" description="Pro residues" evidence="1">
    <location>
        <begin position="89"/>
        <end position="108"/>
    </location>
</feature>
<feature type="chain" id="PRO_5046001585" evidence="2">
    <location>
        <begin position="20"/>
        <end position="133"/>
    </location>
</feature>
<reference evidence="3 4" key="1">
    <citation type="journal article" date="2023" name="Plants (Basel)">
        <title>Bridging the Gap: Combining Genomics and Transcriptomics Approaches to Understand Stylosanthes scabra, an Orphan Legume from the Brazilian Caatinga.</title>
        <authorList>
            <person name="Ferreira-Neto J.R.C."/>
            <person name="da Silva M.D."/>
            <person name="Binneck E."/>
            <person name="de Melo N.F."/>
            <person name="da Silva R.H."/>
            <person name="de Melo A.L.T.M."/>
            <person name="Pandolfi V."/>
            <person name="Bustamante F.O."/>
            <person name="Brasileiro-Vidal A.C."/>
            <person name="Benko-Iseppon A.M."/>
        </authorList>
    </citation>
    <scope>NUCLEOTIDE SEQUENCE [LARGE SCALE GENOMIC DNA]</scope>
    <source>
        <tissue evidence="3">Leaves</tissue>
    </source>
</reference>
<keyword evidence="2" id="KW-0732">Signal</keyword>
<proteinExistence type="predicted"/>
<name>A0ABU6R623_9FABA</name>
<feature type="compositionally biased region" description="Low complexity" evidence="1">
    <location>
        <begin position="22"/>
        <end position="37"/>
    </location>
</feature>
<comment type="caution">
    <text evidence="3">The sequence shown here is derived from an EMBL/GenBank/DDBJ whole genome shotgun (WGS) entry which is preliminary data.</text>
</comment>
<dbReference type="EMBL" id="JASCZI010030241">
    <property type="protein sequence ID" value="MED6119568.1"/>
    <property type="molecule type" value="Genomic_DNA"/>
</dbReference>
<protein>
    <submittedName>
        <fullName evidence="3">Uncharacterized protein</fullName>
    </submittedName>
</protein>
<evidence type="ECO:0000313" key="3">
    <source>
        <dbReference type="EMBL" id="MED6119568.1"/>
    </source>
</evidence>
<organism evidence="3 4">
    <name type="scientific">Stylosanthes scabra</name>
    <dbReference type="NCBI Taxonomy" id="79078"/>
    <lineage>
        <taxon>Eukaryota</taxon>
        <taxon>Viridiplantae</taxon>
        <taxon>Streptophyta</taxon>
        <taxon>Embryophyta</taxon>
        <taxon>Tracheophyta</taxon>
        <taxon>Spermatophyta</taxon>
        <taxon>Magnoliopsida</taxon>
        <taxon>eudicotyledons</taxon>
        <taxon>Gunneridae</taxon>
        <taxon>Pentapetalae</taxon>
        <taxon>rosids</taxon>
        <taxon>fabids</taxon>
        <taxon>Fabales</taxon>
        <taxon>Fabaceae</taxon>
        <taxon>Papilionoideae</taxon>
        <taxon>50 kb inversion clade</taxon>
        <taxon>dalbergioids sensu lato</taxon>
        <taxon>Dalbergieae</taxon>
        <taxon>Pterocarpus clade</taxon>
        <taxon>Stylosanthes</taxon>
    </lineage>
</organism>
<evidence type="ECO:0000313" key="4">
    <source>
        <dbReference type="Proteomes" id="UP001341840"/>
    </source>
</evidence>
<gene>
    <name evidence="3" type="ORF">PIB30_013002</name>
</gene>
<keyword evidence="4" id="KW-1185">Reference proteome</keyword>
<accession>A0ABU6R623</accession>